<keyword evidence="1" id="KW-0472">Membrane</keyword>
<evidence type="ECO:0000313" key="3">
    <source>
        <dbReference type="Proteomes" id="UP000789706"/>
    </source>
</evidence>
<keyword evidence="1" id="KW-1133">Transmembrane helix</keyword>
<reference evidence="2" key="1">
    <citation type="submission" date="2021-06" db="EMBL/GenBank/DDBJ databases">
        <authorList>
            <person name="Kallberg Y."/>
            <person name="Tangrot J."/>
            <person name="Rosling A."/>
        </authorList>
    </citation>
    <scope>NUCLEOTIDE SEQUENCE</scope>
    <source>
        <strain evidence="2">AZ414A</strain>
    </source>
</reference>
<organism evidence="2 3">
    <name type="scientific">Diversispora eburnea</name>
    <dbReference type="NCBI Taxonomy" id="1213867"/>
    <lineage>
        <taxon>Eukaryota</taxon>
        <taxon>Fungi</taxon>
        <taxon>Fungi incertae sedis</taxon>
        <taxon>Mucoromycota</taxon>
        <taxon>Glomeromycotina</taxon>
        <taxon>Glomeromycetes</taxon>
        <taxon>Diversisporales</taxon>
        <taxon>Diversisporaceae</taxon>
        <taxon>Diversispora</taxon>
    </lineage>
</organism>
<gene>
    <name evidence="2" type="ORF">DEBURN_LOCUS3245</name>
</gene>
<keyword evidence="1" id="KW-0812">Transmembrane</keyword>
<feature type="transmembrane region" description="Helical" evidence="1">
    <location>
        <begin position="67"/>
        <end position="87"/>
    </location>
</feature>
<dbReference type="OrthoDB" id="2386558at2759"/>
<dbReference type="EMBL" id="CAJVPK010000201">
    <property type="protein sequence ID" value="CAG8472871.1"/>
    <property type="molecule type" value="Genomic_DNA"/>
</dbReference>
<proteinExistence type="predicted"/>
<name>A0A9N8W6N7_9GLOM</name>
<evidence type="ECO:0000313" key="2">
    <source>
        <dbReference type="EMBL" id="CAG8472871.1"/>
    </source>
</evidence>
<keyword evidence="3" id="KW-1185">Reference proteome</keyword>
<comment type="caution">
    <text evidence="2">The sequence shown here is derived from an EMBL/GenBank/DDBJ whole genome shotgun (WGS) entry which is preliminary data.</text>
</comment>
<protein>
    <submittedName>
        <fullName evidence="2">5638_t:CDS:1</fullName>
    </submittedName>
</protein>
<feature type="non-terminal residue" evidence="2">
    <location>
        <position position="1"/>
    </location>
</feature>
<dbReference type="Proteomes" id="UP000789706">
    <property type="component" value="Unassembled WGS sequence"/>
</dbReference>
<dbReference type="AlphaFoldDB" id="A0A9N8W6N7"/>
<accession>A0A9N8W6N7</accession>
<feature type="transmembrane region" description="Helical" evidence="1">
    <location>
        <begin position="120"/>
        <end position="139"/>
    </location>
</feature>
<sequence length="153" mass="17191">VVNNITQVVNNGPTNGPTHVVERIVTQTIIQQVIQPPPPAEEHWTDKLVKIVEKAFLDNIVLHIPNIATFFVSILVSQVITTIYYAYNVFGRLQMELRQEVQFTPEEREMLAYDVPQTGAAASLISTVILTFVLTNVLVENQIQSLESILITH</sequence>
<evidence type="ECO:0000256" key="1">
    <source>
        <dbReference type="SAM" id="Phobius"/>
    </source>
</evidence>